<feature type="coiled-coil region" evidence="2">
    <location>
        <begin position="50"/>
        <end position="119"/>
    </location>
</feature>
<dbReference type="SUPFAM" id="SSF103088">
    <property type="entry name" value="OmpA-like"/>
    <property type="match status" value="1"/>
</dbReference>
<evidence type="ECO:0000259" key="4">
    <source>
        <dbReference type="PROSITE" id="PS51123"/>
    </source>
</evidence>
<organism evidence="5 6">
    <name type="scientific">Koleobacter methoxysyntrophicus</name>
    <dbReference type="NCBI Taxonomy" id="2751313"/>
    <lineage>
        <taxon>Bacteria</taxon>
        <taxon>Bacillati</taxon>
        <taxon>Bacillota</taxon>
        <taxon>Clostridia</taxon>
        <taxon>Koleobacterales</taxon>
        <taxon>Koleobacteraceae</taxon>
        <taxon>Koleobacter</taxon>
    </lineage>
</organism>
<protein>
    <submittedName>
        <fullName evidence="5">Outer membrane porin F</fullName>
    </submittedName>
</protein>
<dbReference type="Pfam" id="PF00691">
    <property type="entry name" value="OmpA"/>
    <property type="match status" value="1"/>
</dbReference>
<keyword evidence="1 3" id="KW-0472">Membrane</keyword>
<dbReference type="Proteomes" id="UP000662904">
    <property type="component" value="Chromosome"/>
</dbReference>
<keyword evidence="6" id="KW-1185">Reference proteome</keyword>
<dbReference type="GO" id="GO:0016020">
    <property type="term" value="C:membrane"/>
    <property type="evidence" value="ECO:0007669"/>
    <property type="project" value="UniProtKB-UniRule"/>
</dbReference>
<dbReference type="PROSITE" id="PS51123">
    <property type="entry name" value="OMPA_2"/>
    <property type="match status" value="1"/>
</dbReference>
<keyword evidence="2" id="KW-0175">Coiled coil</keyword>
<reference evidence="5" key="1">
    <citation type="submission" date="2020-07" db="EMBL/GenBank/DDBJ databases">
        <title>Koleobacter methoxysyntrophicus gen. nov., sp. nov., a novel anaerobic bacterium isolated from deep subsurface oil field and proposal of Koleobacterales ord. nov. in the phylum Firmicutes.</title>
        <authorList>
            <person name="Sakamoto S."/>
            <person name="Tamaki H."/>
        </authorList>
    </citation>
    <scope>NUCLEOTIDE SEQUENCE</scope>
    <source>
        <strain evidence="5">NRmbB1</strain>
    </source>
</reference>
<dbReference type="PANTHER" id="PTHR30329:SF21">
    <property type="entry name" value="LIPOPROTEIN YIAD-RELATED"/>
    <property type="match status" value="1"/>
</dbReference>
<gene>
    <name evidence="5" type="primary">oprF</name>
    <name evidence="5" type="ORF">H0A61_01287</name>
</gene>
<keyword evidence="3" id="KW-1133">Transmembrane helix</keyword>
<evidence type="ECO:0000313" key="6">
    <source>
        <dbReference type="Proteomes" id="UP000662904"/>
    </source>
</evidence>
<name>A0A8A0RMB4_9FIRM</name>
<dbReference type="KEGG" id="kme:H0A61_01287"/>
<evidence type="ECO:0000256" key="3">
    <source>
        <dbReference type="SAM" id="Phobius"/>
    </source>
</evidence>
<dbReference type="CDD" id="cd07185">
    <property type="entry name" value="OmpA_C-like"/>
    <property type="match status" value="1"/>
</dbReference>
<dbReference type="InterPro" id="IPR036737">
    <property type="entry name" value="OmpA-like_sf"/>
</dbReference>
<dbReference type="AlphaFoldDB" id="A0A8A0RMB4"/>
<sequence>MKLRKRNFKKLSSNQDFWPSFTDVMSTIALILFFLMLLAYIQNIITGSNLELAKKQLETARLEIKKAERDLRKIRDEYERTREEVELSRKALELSEKEIERQKEIIAISNYELEKLRAELQNIAVLRLDILKKVKSSVEKEIGRTNKEGEELVTIGDNANIIINESLVFPYNSYEIKPEGKELLKHLAVAFEKILDDENIRSNIDAINVEGHTDSRGTAEYNRDLSVKRSTAVVNYLMRANPGLEEKYGRYFAATGFSEFRPIAVEYTEKDREKNRRIEISIIVKDSNIQNVIEKYLEDTEEMFEGR</sequence>
<dbReference type="Gene3D" id="3.30.1330.60">
    <property type="entry name" value="OmpA-like domain"/>
    <property type="match status" value="1"/>
</dbReference>
<evidence type="ECO:0000313" key="5">
    <source>
        <dbReference type="EMBL" id="QSQ08934.1"/>
    </source>
</evidence>
<evidence type="ECO:0000256" key="1">
    <source>
        <dbReference type="PROSITE-ProRule" id="PRU00473"/>
    </source>
</evidence>
<dbReference type="RefSeq" id="WP_206709132.1">
    <property type="nucleotide sequence ID" value="NZ_CP059066.1"/>
</dbReference>
<dbReference type="InterPro" id="IPR006665">
    <property type="entry name" value="OmpA-like"/>
</dbReference>
<accession>A0A8A0RMB4</accession>
<keyword evidence="3" id="KW-0812">Transmembrane</keyword>
<dbReference type="InterPro" id="IPR050330">
    <property type="entry name" value="Bact_OuterMem_StrucFunc"/>
</dbReference>
<feature type="domain" description="OmpA-like" evidence="4">
    <location>
        <begin position="156"/>
        <end position="286"/>
    </location>
</feature>
<feature type="transmembrane region" description="Helical" evidence="3">
    <location>
        <begin position="21"/>
        <end position="41"/>
    </location>
</feature>
<dbReference type="PANTHER" id="PTHR30329">
    <property type="entry name" value="STATOR ELEMENT OF FLAGELLAR MOTOR COMPLEX"/>
    <property type="match status" value="1"/>
</dbReference>
<dbReference type="EMBL" id="CP059066">
    <property type="protein sequence ID" value="QSQ08934.1"/>
    <property type="molecule type" value="Genomic_DNA"/>
</dbReference>
<evidence type="ECO:0000256" key="2">
    <source>
        <dbReference type="SAM" id="Coils"/>
    </source>
</evidence>
<proteinExistence type="predicted"/>